<dbReference type="SUPFAM" id="SSF54593">
    <property type="entry name" value="Glyoxalase/Bleomycin resistance protein/Dihydroxybiphenyl dioxygenase"/>
    <property type="match status" value="1"/>
</dbReference>
<sequence length="126" mass="14293">MNNNPQITGTAAQIVVPNVVKTAEYYINVLGFELVDYFFEEPPVYGIVQRDGHQVHFGKSDGDIIHRNDTIRKGMPDFILRVPEIEAFYTEVTGKGAVIVQQIIRRSYGREFIIEDSDGHLVHVCD</sequence>
<dbReference type="Gene3D" id="3.10.180.10">
    <property type="entry name" value="2,3-Dihydroxybiphenyl 1,2-Dioxygenase, domain 1"/>
    <property type="match status" value="1"/>
</dbReference>
<gene>
    <name evidence="2" type="ORF">LX99_00891</name>
</gene>
<organism evidence="2 3">
    <name type="scientific">Mucilaginibacter oryzae</name>
    <dbReference type="NCBI Taxonomy" id="468058"/>
    <lineage>
        <taxon>Bacteria</taxon>
        <taxon>Pseudomonadati</taxon>
        <taxon>Bacteroidota</taxon>
        <taxon>Sphingobacteriia</taxon>
        <taxon>Sphingobacteriales</taxon>
        <taxon>Sphingobacteriaceae</taxon>
        <taxon>Mucilaginibacter</taxon>
    </lineage>
</organism>
<keyword evidence="2" id="KW-0560">Oxidoreductase</keyword>
<proteinExistence type="predicted"/>
<keyword evidence="2" id="KW-0223">Dioxygenase</keyword>
<dbReference type="RefSeq" id="WP_109606731.1">
    <property type="nucleotide sequence ID" value="NZ_QGHA01000001.1"/>
</dbReference>
<dbReference type="InterPro" id="IPR037523">
    <property type="entry name" value="VOC_core"/>
</dbReference>
<dbReference type="Proteomes" id="UP000245678">
    <property type="component" value="Unassembled WGS sequence"/>
</dbReference>
<dbReference type="PROSITE" id="PS51819">
    <property type="entry name" value="VOC"/>
    <property type="match status" value="1"/>
</dbReference>
<comment type="caution">
    <text evidence="2">The sequence shown here is derived from an EMBL/GenBank/DDBJ whole genome shotgun (WGS) entry which is preliminary data.</text>
</comment>
<dbReference type="InterPro" id="IPR004360">
    <property type="entry name" value="Glyas_Fos-R_dOase_dom"/>
</dbReference>
<dbReference type="GO" id="GO:0051213">
    <property type="term" value="F:dioxygenase activity"/>
    <property type="evidence" value="ECO:0007669"/>
    <property type="project" value="UniProtKB-KW"/>
</dbReference>
<dbReference type="InterPro" id="IPR029068">
    <property type="entry name" value="Glyas_Bleomycin-R_OHBP_Dase"/>
</dbReference>
<reference evidence="2 3" key="1">
    <citation type="submission" date="2018-05" db="EMBL/GenBank/DDBJ databases">
        <title>Genomic Encyclopedia of Archaeal and Bacterial Type Strains, Phase II (KMG-II): from individual species to whole genera.</title>
        <authorList>
            <person name="Goeker M."/>
        </authorList>
    </citation>
    <scope>NUCLEOTIDE SEQUENCE [LARGE SCALE GENOMIC DNA]</scope>
    <source>
        <strain evidence="2 3">DSM 19975</strain>
    </source>
</reference>
<accession>A0A316HGX7</accession>
<keyword evidence="3" id="KW-1185">Reference proteome</keyword>
<protein>
    <submittedName>
        <fullName evidence="2">Glyoxalase/bleomycin resistance protein/dioxygenase superfamily protein</fullName>
    </submittedName>
</protein>
<dbReference type="EMBL" id="QGHA01000001">
    <property type="protein sequence ID" value="PWK80424.1"/>
    <property type="molecule type" value="Genomic_DNA"/>
</dbReference>
<dbReference type="AlphaFoldDB" id="A0A316HGX7"/>
<feature type="domain" description="VOC" evidence="1">
    <location>
        <begin position="6"/>
        <end position="126"/>
    </location>
</feature>
<evidence type="ECO:0000313" key="2">
    <source>
        <dbReference type="EMBL" id="PWK80424.1"/>
    </source>
</evidence>
<name>A0A316HGX7_9SPHI</name>
<dbReference type="Pfam" id="PF00903">
    <property type="entry name" value="Glyoxalase"/>
    <property type="match status" value="1"/>
</dbReference>
<evidence type="ECO:0000259" key="1">
    <source>
        <dbReference type="PROSITE" id="PS51819"/>
    </source>
</evidence>
<evidence type="ECO:0000313" key="3">
    <source>
        <dbReference type="Proteomes" id="UP000245678"/>
    </source>
</evidence>